<keyword evidence="4" id="KW-1133">Transmembrane helix</keyword>
<comment type="caution">
    <text evidence="7">The sequence shown here is derived from an EMBL/GenBank/DDBJ whole genome shotgun (WGS) entry which is preliminary data.</text>
</comment>
<feature type="signal peptide" evidence="5">
    <location>
        <begin position="1"/>
        <end position="24"/>
    </location>
</feature>
<dbReference type="GO" id="GO:0071555">
    <property type="term" value="P:cell wall organization"/>
    <property type="evidence" value="ECO:0007669"/>
    <property type="project" value="UniProtKB-KW"/>
</dbReference>
<organism evidence="7 8">
    <name type="scientific">Priestia aryabhattai</name>
    <name type="common">Bacillus aryabhattai</name>
    <dbReference type="NCBI Taxonomy" id="412384"/>
    <lineage>
        <taxon>Bacteria</taxon>
        <taxon>Bacillati</taxon>
        <taxon>Bacillota</taxon>
        <taxon>Bacilli</taxon>
        <taxon>Bacillales</taxon>
        <taxon>Bacillaceae</taxon>
        <taxon>Priestia</taxon>
    </lineage>
</organism>
<evidence type="ECO:0000256" key="3">
    <source>
        <dbReference type="ARBA" id="ARBA00022968"/>
    </source>
</evidence>
<dbReference type="EMBL" id="JACJHT010000001">
    <property type="protein sequence ID" value="MBA9037515.1"/>
    <property type="molecule type" value="Genomic_DNA"/>
</dbReference>
<dbReference type="Proteomes" id="UP000543174">
    <property type="component" value="Unassembled WGS sequence"/>
</dbReference>
<feature type="domain" description="Cell envelope-related transcriptional attenuator" evidence="6">
    <location>
        <begin position="54"/>
        <end position="195"/>
    </location>
</feature>
<keyword evidence="3" id="KW-0735">Signal-anchor</keyword>
<evidence type="ECO:0000256" key="2">
    <source>
        <dbReference type="ARBA" id="ARBA00022692"/>
    </source>
</evidence>
<dbReference type="RefSeq" id="WP_061859316.1">
    <property type="nucleotide sequence ID" value="NZ_JACJHT010000001.1"/>
</dbReference>
<reference evidence="7" key="1">
    <citation type="submission" date="2020-08" db="EMBL/GenBank/DDBJ databases">
        <title>Functional genomics of gut bacteria from endangered species of beetles.</title>
        <authorList>
            <person name="Carlos-Shanley C."/>
        </authorList>
    </citation>
    <scope>NUCLEOTIDE SEQUENCE [LARGE SCALE GENOMIC DNA]</scope>
    <source>
        <strain evidence="7">S00060</strain>
    </source>
</reference>
<protein>
    <submittedName>
        <fullName evidence="7">LCP family protein required for cell wall assembly</fullName>
    </submittedName>
</protein>
<sequence length="276" mass="31011">MKKYKIGILAACILLLGTAGFGIAYQQQTSAKEQSHSFNVLVMGVDERPGDTGRSDVLMVVNLDTSHNKAKVMPIPRDTRVHIDGKGTDEKINHAYRYGGIPLTVRTVEKFLDIDVDYYVKVNMEGFKDVVDELGGVNVKNPFPFVFDSFIFPQGENALNGEKALAYVRMRHEDPKGDLGRNNRQRQVVEALLDKGMNMSTVKNIPSLLTLVKKHIRTNIDVSDAFTMYNIIKNGRPDFETVTVKGEGQMVDGTWYYVVKPSEKKQLSAMFQQTNE</sequence>
<evidence type="ECO:0000313" key="7">
    <source>
        <dbReference type="EMBL" id="MBA9037515.1"/>
    </source>
</evidence>
<evidence type="ECO:0000256" key="4">
    <source>
        <dbReference type="ARBA" id="ARBA00022989"/>
    </source>
</evidence>
<dbReference type="AlphaFoldDB" id="A0A7W3N6X6"/>
<dbReference type="InterPro" id="IPR004474">
    <property type="entry name" value="LytR_CpsA_psr"/>
</dbReference>
<keyword evidence="2" id="KW-0812">Transmembrane</keyword>
<dbReference type="PANTHER" id="PTHR33392">
    <property type="entry name" value="POLYISOPRENYL-TEICHOIC ACID--PEPTIDOGLYCAN TEICHOIC ACID TRANSFERASE TAGU"/>
    <property type="match status" value="1"/>
</dbReference>
<keyword evidence="8" id="KW-1185">Reference proteome</keyword>
<dbReference type="NCBIfam" id="TIGR00350">
    <property type="entry name" value="lytR_cpsA_psr"/>
    <property type="match status" value="1"/>
</dbReference>
<evidence type="ECO:0000256" key="1">
    <source>
        <dbReference type="ARBA" id="ARBA00006068"/>
    </source>
</evidence>
<keyword evidence="4" id="KW-0472">Membrane</keyword>
<gene>
    <name evidence="7" type="ORF">HNP21_000604</name>
</gene>
<evidence type="ECO:0000259" key="6">
    <source>
        <dbReference type="Pfam" id="PF03816"/>
    </source>
</evidence>
<evidence type="ECO:0000256" key="5">
    <source>
        <dbReference type="SAM" id="SignalP"/>
    </source>
</evidence>
<comment type="similarity">
    <text evidence="1">Belongs to the LytR/CpsA/Psr (LCP) family.</text>
</comment>
<keyword evidence="5" id="KW-0732">Signal</keyword>
<proteinExistence type="inferred from homology"/>
<dbReference type="InterPro" id="IPR050922">
    <property type="entry name" value="LytR/CpsA/Psr_CW_biosynth"/>
</dbReference>
<name>A0A7W3N6X6_PRIAR</name>
<accession>A0A7W3N6X6</accession>
<feature type="chain" id="PRO_5039672452" evidence="5">
    <location>
        <begin position="25"/>
        <end position="276"/>
    </location>
</feature>
<dbReference type="PANTHER" id="PTHR33392:SF6">
    <property type="entry name" value="POLYISOPRENYL-TEICHOIC ACID--PEPTIDOGLYCAN TEICHOIC ACID TRANSFERASE TAGU"/>
    <property type="match status" value="1"/>
</dbReference>
<dbReference type="Pfam" id="PF03816">
    <property type="entry name" value="LytR_cpsA_psr"/>
    <property type="match status" value="1"/>
</dbReference>
<evidence type="ECO:0000313" key="8">
    <source>
        <dbReference type="Proteomes" id="UP000543174"/>
    </source>
</evidence>
<dbReference type="Gene3D" id="3.40.630.190">
    <property type="entry name" value="LCP protein"/>
    <property type="match status" value="1"/>
</dbReference>